<dbReference type="GO" id="GO:0005886">
    <property type="term" value="C:plasma membrane"/>
    <property type="evidence" value="ECO:0007669"/>
    <property type="project" value="UniProtKB-SubCell"/>
</dbReference>
<evidence type="ECO:0000256" key="6">
    <source>
        <dbReference type="ARBA" id="ARBA00022989"/>
    </source>
</evidence>
<dbReference type="Proteomes" id="UP000192674">
    <property type="component" value="Unassembled WGS sequence"/>
</dbReference>
<keyword evidence="7 9" id="KW-0472">Membrane</keyword>
<evidence type="ECO:0000256" key="9">
    <source>
        <dbReference type="SAM" id="Phobius"/>
    </source>
</evidence>
<keyword evidence="5" id="KW-0573">Peptidoglycan synthesis</keyword>
<accession>A0A1W2ELB2</accession>
<keyword evidence="6 9" id="KW-1133">Transmembrane helix</keyword>
<dbReference type="PANTHER" id="PTHR47019:SF1">
    <property type="entry name" value="LIPID II FLIPPASE MURJ"/>
    <property type="match status" value="1"/>
</dbReference>
<dbReference type="InterPro" id="IPR004268">
    <property type="entry name" value="MurJ"/>
</dbReference>
<gene>
    <name evidence="10" type="ORF">SAMN05661093_04648</name>
</gene>
<keyword evidence="2" id="KW-1003">Cell membrane</keyword>
<feature type="transmembrane region" description="Helical" evidence="9">
    <location>
        <begin position="47"/>
        <end position="69"/>
    </location>
</feature>
<evidence type="ECO:0000256" key="4">
    <source>
        <dbReference type="ARBA" id="ARBA00022960"/>
    </source>
</evidence>
<evidence type="ECO:0000256" key="3">
    <source>
        <dbReference type="ARBA" id="ARBA00022692"/>
    </source>
</evidence>
<dbReference type="EMBL" id="FWXV01000003">
    <property type="protein sequence ID" value="SMD10509.1"/>
    <property type="molecule type" value="Genomic_DNA"/>
</dbReference>
<keyword evidence="11" id="KW-1185">Reference proteome</keyword>
<feature type="transmembrane region" description="Helical" evidence="9">
    <location>
        <begin position="12"/>
        <end position="31"/>
    </location>
</feature>
<evidence type="ECO:0000313" key="11">
    <source>
        <dbReference type="Proteomes" id="UP000192674"/>
    </source>
</evidence>
<protein>
    <submittedName>
        <fullName evidence="10">MviN-like protein</fullName>
    </submittedName>
</protein>
<feature type="region of interest" description="Disordered" evidence="8">
    <location>
        <begin position="106"/>
        <end position="140"/>
    </location>
</feature>
<evidence type="ECO:0000256" key="5">
    <source>
        <dbReference type="ARBA" id="ARBA00022984"/>
    </source>
</evidence>
<proteinExistence type="predicted"/>
<evidence type="ECO:0000256" key="7">
    <source>
        <dbReference type="ARBA" id="ARBA00023136"/>
    </source>
</evidence>
<sequence>MNRNTSRRQPAWAPVVSNLVVMVTIGIYAIVPGEISLDPVRMGDVKLLVLGIGVTLGIVVQSFMLVPALRRVGRKFRRNWGFEADIGDGLRPAIKDYAARGRCQARDAPTPAVHKDGRSRSRLTARRTTGPTIGRHPDGCSPLRYSGSSEALMRSLHREVLRTHGTHLQVVVPLRTCRGTSSHAL</sequence>
<dbReference type="InterPro" id="IPR051050">
    <property type="entry name" value="Lipid_II_flippase_MurJ/MviN"/>
</dbReference>
<dbReference type="GO" id="GO:0015648">
    <property type="term" value="F:lipid-linked peptidoglycan transporter activity"/>
    <property type="evidence" value="ECO:0007669"/>
    <property type="project" value="TreeGrafter"/>
</dbReference>
<keyword evidence="3 9" id="KW-0812">Transmembrane</keyword>
<organism evidence="10 11">
    <name type="scientific">Kibdelosporangium aridum</name>
    <dbReference type="NCBI Taxonomy" id="2030"/>
    <lineage>
        <taxon>Bacteria</taxon>
        <taxon>Bacillati</taxon>
        <taxon>Actinomycetota</taxon>
        <taxon>Actinomycetes</taxon>
        <taxon>Pseudonocardiales</taxon>
        <taxon>Pseudonocardiaceae</taxon>
        <taxon>Kibdelosporangium</taxon>
    </lineage>
</organism>
<reference evidence="10 11" key="1">
    <citation type="submission" date="2017-04" db="EMBL/GenBank/DDBJ databases">
        <authorList>
            <person name="Afonso C.L."/>
            <person name="Miller P.J."/>
            <person name="Scott M.A."/>
            <person name="Spackman E."/>
            <person name="Goraichik I."/>
            <person name="Dimitrov K.M."/>
            <person name="Suarez D.L."/>
            <person name="Swayne D.E."/>
        </authorList>
    </citation>
    <scope>NUCLEOTIDE SEQUENCE [LARGE SCALE GENOMIC DNA]</scope>
    <source>
        <strain evidence="10 11">DSM 43828</strain>
    </source>
</reference>
<keyword evidence="4" id="KW-0133">Cell shape</keyword>
<name>A0A1W2ELB2_KIBAR</name>
<evidence type="ECO:0000313" key="10">
    <source>
        <dbReference type="EMBL" id="SMD10509.1"/>
    </source>
</evidence>
<dbReference type="AlphaFoldDB" id="A0A1W2ELB2"/>
<dbReference type="PANTHER" id="PTHR47019">
    <property type="entry name" value="LIPID II FLIPPASE MURJ"/>
    <property type="match status" value="1"/>
</dbReference>
<dbReference type="GO" id="GO:0009252">
    <property type="term" value="P:peptidoglycan biosynthetic process"/>
    <property type="evidence" value="ECO:0007669"/>
    <property type="project" value="UniProtKB-KW"/>
</dbReference>
<evidence type="ECO:0000256" key="8">
    <source>
        <dbReference type="SAM" id="MobiDB-lite"/>
    </source>
</evidence>
<dbReference type="Pfam" id="PF03023">
    <property type="entry name" value="MurJ"/>
    <property type="match status" value="1"/>
</dbReference>
<evidence type="ECO:0000256" key="2">
    <source>
        <dbReference type="ARBA" id="ARBA00022475"/>
    </source>
</evidence>
<evidence type="ECO:0000256" key="1">
    <source>
        <dbReference type="ARBA" id="ARBA00004651"/>
    </source>
</evidence>
<dbReference type="GO" id="GO:0008360">
    <property type="term" value="P:regulation of cell shape"/>
    <property type="evidence" value="ECO:0007669"/>
    <property type="project" value="UniProtKB-KW"/>
</dbReference>
<comment type="subcellular location">
    <subcellularLocation>
        <location evidence="1">Cell membrane</location>
        <topology evidence="1">Multi-pass membrane protein</topology>
    </subcellularLocation>
</comment>
<dbReference type="GO" id="GO:0034204">
    <property type="term" value="P:lipid translocation"/>
    <property type="evidence" value="ECO:0007669"/>
    <property type="project" value="TreeGrafter"/>
</dbReference>